<evidence type="ECO:0000313" key="9">
    <source>
        <dbReference type="EMBL" id="GMR32239.1"/>
    </source>
</evidence>
<dbReference type="GO" id="GO:0016973">
    <property type="term" value="P:poly(A)+ mRNA export from nucleus"/>
    <property type="evidence" value="ECO:0007669"/>
    <property type="project" value="TreeGrafter"/>
</dbReference>
<keyword evidence="6" id="KW-0811">Translocation</keyword>
<evidence type="ECO:0000256" key="1">
    <source>
        <dbReference type="ARBA" id="ARBA00004259"/>
    </source>
</evidence>
<evidence type="ECO:0000313" key="10">
    <source>
        <dbReference type="Proteomes" id="UP001328107"/>
    </source>
</evidence>
<dbReference type="Gene3D" id="1.20.58.1380">
    <property type="match status" value="1"/>
</dbReference>
<dbReference type="Proteomes" id="UP001328107">
    <property type="component" value="Unassembled WGS sequence"/>
</dbReference>
<keyword evidence="3" id="KW-0813">Transport</keyword>
<comment type="caution">
    <text evidence="9">The sequence shown here is derived from an EMBL/GenBank/DDBJ whole genome shotgun (WGS) entry which is preliminary data.</text>
</comment>
<dbReference type="AlphaFoldDB" id="A0AAN5C7Y2"/>
<dbReference type="InterPro" id="IPR037624">
    <property type="entry name" value="Nup133-like"/>
</dbReference>
<keyword evidence="4" id="KW-0509">mRNA transport</keyword>
<protein>
    <recommendedName>
        <fullName evidence="8">Nucleoporin Nup133/Nup155-like C-terminal domain-containing protein</fullName>
    </recommendedName>
</protein>
<evidence type="ECO:0000259" key="8">
    <source>
        <dbReference type="Pfam" id="PF03177"/>
    </source>
</evidence>
<evidence type="ECO:0000256" key="7">
    <source>
        <dbReference type="ARBA" id="ARBA00023242"/>
    </source>
</evidence>
<keyword evidence="10" id="KW-1185">Reference proteome</keyword>
<dbReference type="Pfam" id="PF03177">
    <property type="entry name" value="Nucleoporin_C"/>
    <property type="match status" value="1"/>
</dbReference>
<dbReference type="GO" id="GO:0031080">
    <property type="term" value="C:nuclear pore outer ring"/>
    <property type="evidence" value="ECO:0007669"/>
    <property type="project" value="TreeGrafter"/>
</dbReference>
<feature type="domain" description="Nucleoporin Nup133/Nup155-like C-terminal" evidence="8">
    <location>
        <begin position="771"/>
        <end position="906"/>
    </location>
</feature>
<comment type="subcellular location">
    <subcellularLocation>
        <location evidence="1">Nucleus envelope</location>
    </subcellularLocation>
</comment>
<gene>
    <name evidence="9" type="ORF">PMAYCL1PPCAC_02434</name>
</gene>
<keyword evidence="7" id="KW-0539">Nucleus</keyword>
<dbReference type="InterPro" id="IPR007187">
    <property type="entry name" value="Nucleoporin_Nup133/Nup155_C"/>
</dbReference>
<dbReference type="PANTHER" id="PTHR13405">
    <property type="entry name" value="NUCLEAR PORE COMPLEX PROTEIN NUP133"/>
    <property type="match status" value="1"/>
</dbReference>
<evidence type="ECO:0000256" key="6">
    <source>
        <dbReference type="ARBA" id="ARBA00023010"/>
    </source>
</evidence>
<dbReference type="SUPFAM" id="SSF117289">
    <property type="entry name" value="Nucleoporin domain"/>
    <property type="match status" value="1"/>
</dbReference>
<dbReference type="PANTHER" id="PTHR13405:SF11">
    <property type="entry name" value="NUCLEAR PORE COMPLEX PROTEIN NUP133"/>
    <property type="match status" value="1"/>
</dbReference>
<dbReference type="InterPro" id="IPR015943">
    <property type="entry name" value="WD40/YVTN_repeat-like_dom_sf"/>
</dbReference>
<evidence type="ECO:0000256" key="2">
    <source>
        <dbReference type="ARBA" id="ARBA00005569"/>
    </source>
</evidence>
<proteinExistence type="inferred from homology"/>
<dbReference type="GO" id="GO:0017056">
    <property type="term" value="F:structural constituent of nuclear pore"/>
    <property type="evidence" value="ECO:0007669"/>
    <property type="project" value="InterPro"/>
</dbReference>
<dbReference type="EMBL" id="BTRK01000001">
    <property type="protein sequence ID" value="GMR32239.1"/>
    <property type="molecule type" value="Genomic_DNA"/>
</dbReference>
<sequence length="1049" mass="118623">MDGCELSLNKYSTHYPALVKEVLLSESPEGLSGRCASISNGWCWLISGSQIFIWKLVEGNRSSTTQAYHMTLQRSGLPFTQDSVIIYSRGVNAPPGVIVVSGEGTIRRWTPLGDSHIDTVIDIASEVVLSIQLDGNYYDGAVFVLLTTTSGSMYRIDLQEKSRDPSITSIGSIVSRGLKSRISTMLWGSSTQSSTTNNRILRVAVMNRPQEELDQMEEDDDEEASTIVMAVSTSTITLYSPFDKSLLWSMPITQLAAPLLHSKLRSANIRACEPHQMWCLDVIALRQGALFLFGVAATTGGVELALAYLDLRNNIETSPASFNSIFMLNSRLTQNIFRAHDESSFVGRVHLVMAGSTTRASSMTHTDGVTILHHRCIQTVILPDSFHEKSAIRFSRTLELQTNDTLLGYACCNDYSFLVRSRAGIETIRVLPIGFDQESEESVKEIEEVLDEKDGDPQFIAMFKKSLWHFVSKRISLASSSLTALLQCDNVDLPTIVHMYLQEMIDSTCSTSGISADLRNKKLIFQRLILYLKNMNVYEMMMESQKTVVPPFKDSIEIRQMSSLLQEIGERLDVALTISTCTHKMEVRLLEDSSEYASKKYGVNEGGYHNAFLAKVTSMHLLFPSLISSLRSHLSQPSHEQRLDALSAAARIMMAMSNSIQRNRASHTSISVPPTAAQWTHGVIAQAYLDLAECILCEMEKEGGLSETSRMRLKEWLTSAICFGLNEHRGRAENNKLLRRIYEMGEGQLALEMAEKFKDFRLLMVITKSMEDDERRGLLETYKRRFADDNFELYMCNYYLKHNMMDCLLEQRGEKVESFMAEHESVRWRREIQTEKYDKAASSLITAATREQNTLWDQKMYASLAFLSACCADENADKRTMEKVRKCADETLTLIGHQERIPLETISVMYPDQRQRTRPLTMDELIEVNVFECDDANEHADGLFRALLMLGDLVSREKTKEVMEGLKERINEIWKRSFDAKFYQMQTQEDANQTLFIHLLTKLQDTDDLTNETKLSILPSSMLLKSSASDMCKGIVDQRVETTKLILVD</sequence>
<evidence type="ECO:0000256" key="3">
    <source>
        <dbReference type="ARBA" id="ARBA00022448"/>
    </source>
</evidence>
<dbReference type="Gene3D" id="2.130.10.10">
    <property type="entry name" value="YVTN repeat-like/Quinoprotein amine dehydrogenase"/>
    <property type="match status" value="1"/>
</dbReference>
<name>A0AAN5C7Y2_9BILA</name>
<organism evidence="9 10">
    <name type="scientific">Pristionchus mayeri</name>
    <dbReference type="NCBI Taxonomy" id="1317129"/>
    <lineage>
        <taxon>Eukaryota</taxon>
        <taxon>Metazoa</taxon>
        <taxon>Ecdysozoa</taxon>
        <taxon>Nematoda</taxon>
        <taxon>Chromadorea</taxon>
        <taxon>Rhabditida</taxon>
        <taxon>Rhabditina</taxon>
        <taxon>Diplogasteromorpha</taxon>
        <taxon>Diplogasteroidea</taxon>
        <taxon>Neodiplogasteridae</taxon>
        <taxon>Pristionchus</taxon>
    </lineage>
</organism>
<dbReference type="GO" id="GO:0000972">
    <property type="term" value="P:transcription-dependent tethering of RNA polymerase II gene DNA at nuclear periphery"/>
    <property type="evidence" value="ECO:0007669"/>
    <property type="project" value="TreeGrafter"/>
</dbReference>
<keyword evidence="5" id="KW-0653">Protein transport</keyword>
<evidence type="ECO:0000256" key="5">
    <source>
        <dbReference type="ARBA" id="ARBA00022927"/>
    </source>
</evidence>
<evidence type="ECO:0000256" key="4">
    <source>
        <dbReference type="ARBA" id="ARBA00022816"/>
    </source>
</evidence>
<reference evidence="10" key="1">
    <citation type="submission" date="2022-10" db="EMBL/GenBank/DDBJ databases">
        <title>Genome assembly of Pristionchus species.</title>
        <authorList>
            <person name="Yoshida K."/>
            <person name="Sommer R.J."/>
        </authorList>
    </citation>
    <scope>NUCLEOTIDE SEQUENCE [LARGE SCALE GENOMIC DNA]</scope>
    <source>
        <strain evidence="10">RS5460</strain>
    </source>
</reference>
<dbReference type="GO" id="GO:0006606">
    <property type="term" value="P:protein import into nucleus"/>
    <property type="evidence" value="ECO:0007669"/>
    <property type="project" value="TreeGrafter"/>
</dbReference>
<comment type="similarity">
    <text evidence="2">Belongs to the nucleoporin Nup133 family.</text>
</comment>
<accession>A0AAN5C7Y2</accession>